<dbReference type="InterPro" id="IPR035368">
    <property type="entry name" value="Nrap_D3"/>
</dbReference>
<feature type="domain" description="Nrap protein" evidence="4">
    <location>
        <begin position="1055"/>
        <end position="1191"/>
    </location>
</feature>
<dbReference type="Pfam" id="PF03813">
    <property type="entry name" value="Nrap"/>
    <property type="match status" value="2"/>
</dbReference>
<gene>
    <name evidence="6" type="ORF">BN1204_002670</name>
</gene>
<evidence type="ECO:0000256" key="1">
    <source>
        <dbReference type="SAM" id="MobiDB-lite"/>
    </source>
</evidence>
<dbReference type="GO" id="GO:0006364">
    <property type="term" value="P:rRNA processing"/>
    <property type="evidence" value="ECO:0007669"/>
    <property type="project" value="TreeGrafter"/>
</dbReference>
<evidence type="ECO:0000259" key="3">
    <source>
        <dbReference type="Pfam" id="PF17404"/>
    </source>
</evidence>
<name>A0A0F7U7I5_NEOCL</name>
<feature type="region of interest" description="Disordered" evidence="1">
    <location>
        <begin position="1616"/>
        <end position="1638"/>
    </location>
</feature>
<dbReference type="EMBL" id="LN714475">
    <property type="protein sequence ID" value="CEL64367.1"/>
    <property type="molecule type" value="Genomic_DNA"/>
</dbReference>
<proteinExistence type="predicted"/>
<dbReference type="GO" id="GO:0032545">
    <property type="term" value="C:CURI complex"/>
    <property type="evidence" value="ECO:0007669"/>
    <property type="project" value="TreeGrafter"/>
</dbReference>
<reference evidence="6" key="1">
    <citation type="journal article" date="2015" name="PLoS ONE">
        <title>Comprehensive Evaluation of Toxoplasma gondii VEG and Neospora caninum LIV Genomes with Tachyzoite Stage Transcriptome and Proteome Defines Novel Transcript Features.</title>
        <authorList>
            <person name="Ramaprasad A."/>
            <person name="Mourier T."/>
            <person name="Naeem R."/>
            <person name="Malas T.B."/>
            <person name="Moussa E."/>
            <person name="Panigrahi A."/>
            <person name="Vermont S.J."/>
            <person name="Otto T.D."/>
            <person name="Wastling J."/>
            <person name="Pain A."/>
        </authorList>
    </citation>
    <scope>NUCLEOTIDE SEQUENCE</scope>
    <source>
        <strain evidence="6">Liverpool</strain>
    </source>
</reference>
<dbReference type="Gene3D" id="1.10.1410.10">
    <property type="match status" value="1"/>
</dbReference>
<feature type="domain" description="Nrap protein" evidence="2">
    <location>
        <begin position="271"/>
        <end position="312"/>
    </location>
</feature>
<feature type="region of interest" description="Disordered" evidence="1">
    <location>
        <begin position="758"/>
        <end position="782"/>
    </location>
</feature>
<feature type="compositionally biased region" description="Basic and acidic residues" evidence="1">
    <location>
        <begin position="758"/>
        <end position="767"/>
    </location>
</feature>
<feature type="region of interest" description="Disordered" evidence="1">
    <location>
        <begin position="125"/>
        <end position="180"/>
    </location>
</feature>
<feature type="domain" description="Nrap protein" evidence="3">
    <location>
        <begin position="805"/>
        <end position="949"/>
    </location>
</feature>
<protein>
    <submittedName>
        <fullName evidence="6">Nucleolar protein 6, related</fullName>
    </submittedName>
</protein>
<dbReference type="InterPro" id="IPR005554">
    <property type="entry name" value="NOL6/Upt22"/>
</dbReference>
<dbReference type="PANTHER" id="PTHR17972">
    <property type="entry name" value="NUCLEOLAR RNA-ASSOCIATED PROTEIN"/>
    <property type="match status" value="1"/>
</dbReference>
<dbReference type="Pfam" id="PF17404">
    <property type="entry name" value="Nrap_D3"/>
    <property type="match status" value="1"/>
</dbReference>
<dbReference type="GO" id="GO:0032040">
    <property type="term" value="C:small-subunit processome"/>
    <property type="evidence" value="ECO:0007669"/>
    <property type="project" value="TreeGrafter"/>
</dbReference>
<evidence type="ECO:0000259" key="5">
    <source>
        <dbReference type="Pfam" id="PF17406"/>
    </source>
</evidence>
<organism evidence="6">
    <name type="scientific">Neospora caninum (strain Liverpool)</name>
    <dbReference type="NCBI Taxonomy" id="572307"/>
    <lineage>
        <taxon>Eukaryota</taxon>
        <taxon>Sar</taxon>
        <taxon>Alveolata</taxon>
        <taxon>Apicomplexa</taxon>
        <taxon>Conoidasida</taxon>
        <taxon>Coccidia</taxon>
        <taxon>Eucoccidiorida</taxon>
        <taxon>Eimeriorina</taxon>
        <taxon>Sarcocystidae</taxon>
        <taxon>Neospora</taxon>
    </lineage>
</organism>
<feature type="compositionally biased region" description="Basic and acidic residues" evidence="1">
    <location>
        <begin position="1"/>
        <end position="17"/>
    </location>
</feature>
<feature type="domain" description="Nrap protein" evidence="5">
    <location>
        <begin position="1327"/>
        <end position="1458"/>
    </location>
</feature>
<dbReference type="InterPro" id="IPR035082">
    <property type="entry name" value="Nrap_D1"/>
</dbReference>
<dbReference type="Pfam" id="PF17405">
    <property type="entry name" value="Nrap_D4"/>
    <property type="match status" value="1"/>
</dbReference>
<dbReference type="InterPro" id="IPR035369">
    <property type="entry name" value="Nrap_D4"/>
</dbReference>
<dbReference type="GO" id="GO:0006409">
    <property type="term" value="P:tRNA export from nucleus"/>
    <property type="evidence" value="ECO:0007669"/>
    <property type="project" value="TreeGrafter"/>
</dbReference>
<accession>A0A0F7U7I5</accession>
<evidence type="ECO:0000313" key="6">
    <source>
        <dbReference type="EMBL" id="CEL64367.1"/>
    </source>
</evidence>
<feature type="domain" description="Nrap protein" evidence="2">
    <location>
        <begin position="345"/>
        <end position="472"/>
    </location>
</feature>
<sequence>MGGRGREDGRGADDGARPSRPRAASAVSLDSLDLNASGALSGPSVHAALPGRTLQAARHVEKKRKHLIEEREAEQFLGSAAASRQDATQHPSLFLQKARFFRSSLFRMQLDKLAKAARGSMPARLAAAAGHGAPRLTSAEGKAEGNDEGSDADPTEPKGEKQRKKQSQKSVEARRRREDESEETQAVAAFLVYLRHMLSEAPTNEVSFENKKGRNGSRPLTPLLVPVSSSSPSAFSPVSGEIVGFRFEPPVAVKVVGSFPLGLMSSFDKNVDVAVEMPAHMFQTKDYLNYRYLAKRSAYLEQLYVHLRASLAAHFPSPCSSHKSDACPEAARRFRQLAPFCLPRVAVQLWQGDSAKPILIIAFAPTSSLASRDKNAAQTQRLQSCSRTDLSAWTVRLLFTPPSASPLFKEHLLAPARNCVRSPTWCLADEGPSSSPAAETDGLLPPTPYYNGLVLEDLRMHARQKRLHQCCQAFGEAFRDAVQLLKVWAHRRGRNLFVISSSLKANADKRGERDALATSQTAVPATGLDGSTLAMLCGHVCTSSRDVALSATAHDIFVLTLSFLAKADFLGYYYVFGSSQAYPRECLQQPSTPDVMGGLSRVSSSSASSTTKDEALCGRLTLCPGVVAEALLFDGEDCVHNLLWRMQLHVAELQQLARSSLRAMEALKDPFDALFGAVGIAGLAQREWTTEEGPQGDDAETAKGSHARRDADALQVGLLLENDLQVNIPHIPSPSQIRAALRPEASVPLHDYFSYRERPDKSAEETHAGAATQASAEKSKTAVSERDFLRSLDEGPKWETPSLRLLAASLLRVLLRALGDRVQSIQIRFTYPTFNALRTAATRKEGTAHSAVDADAHEKAVFGNMPFTWQDGFQDAMLENKVTPGLLLSLRLNGASATRTLDRGPPAAVGGGVDEAVESFKAFWGPAKVELRRFQDAQILNTVLWRGDSVKCSAGAALLNPNDASASPFFSRSGCIAAEGAGHAPPHVEIINYALRRHFPSLLLLQAEGAEPADRKTPQEPTANDEQRRSGDTARSLVSCWLQSSPLDMAGGARAKDREMHKALLQAFSELKNTICSLSAVPLTVKQARSTSPALRYFDLPVTFSPVFASREADEEHDMRTLHPVVLEFESSSGWPEDPVAIRKIKTAFLLAMQSELLADYGINGTVTEDFLDVEMTSFLFRITIFHPAEVIAAGAVYAEPTSEPLARHLKGLPERLVALASHSASSLRDEDSSVGTLSVSPDSPSGEKAGDKEKITDILSFLAADDEDGATARKSGLDCIGLALLSGKESDSKRLMKQEMQRLQHLRHLWWEPQIAGVLQACAMRFPAFGGSVWLIWRWLGEMQLPGLFRVVEHLAVTLFVDHQRQGFAAPPQSPQVAFLRFLHLVANFEWRSRPLRVCFDVDTPLNAEQERLSDASYDRFRLYPTIHTVFDPHGFLIPSPEAATFDRFVQNARSALLKLSGTLSRPSATSAVWREVFTPDLRSFDIVLSLVDPLRARPGAASKTAAHKRYANVESFHSTDNAMSLCGLQMAASKRRYLFLRFLGQLREAYSDALILAYNPMAASLTAGGMPAFIAVKVRPGALAMRRADPAVLLPFCGIQTVPDLDAGTALQAETNTASSDDENQEREDGQGSMKYKKQTESCSFELTVNPVLLVSSLMSMGHGLVESVHILS</sequence>
<evidence type="ECO:0000259" key="2">
    <source>
        <dbReference type="Pfam" id="PF03813"/>
    </source>
</evidence>
<evidence type="ECO:0000259" key="4">
    <source>
        <dbReference type="Pfam" id="PF17405"/>
    </source>
</evidence>
<feature type="region of interest" description="Disordered" evidence="1">
    <location>
        <begin position="1232"/>
        <end position="1251"/>
    </location>
</feature>
<feature type="region of interest" description="Disordered" evidence="1">
    <location>
        <begin position="1"/>
        <end position="26"/>
    </location>
</feature>
<dbReference type="GO" id="GO:0034456">
    <property type="term" value="C:UTP-C complex"/>
    <property type="evidence" value="ECO:0007669"/>
    <property type="project" value="TreeGrafter"/>
</dbReference>
<feature type="compositionally biased region" description="Polar residues" evidence="1">
    <location>
        <begin position="1234"/>
        <end position="1244"/>
    </location>
</feature>
<feature type="region of interest" description="Disordered" evidence="1">
    <location>
        <begin position="1010"/>
        <end position="1031"/>
    </location>
</feature>
<dbReference type="Pfam" id="PF17406">
    <property type="entry name" value="Nrap_D5"/>
    <property type="match status" value="1"/>
</dbReference>
<feature type="compositionally biased region" description="Low complexity" evidence="1">
    <location>
        <begin position="125"/>
        <end position="136"/>
    </location>
</feature>
<dbReference type="PANTHER" id="PTHR17972:SF0">
    <property type="entry name" value="NUCLEOLAR PROTEIN 6"/>
    <property type="match status" value="1"/>
</dbReference>
<feature type="region of interest" description="Disordered" evidence="1">
    <location>
        <begin position="688"/>
        <end position="708"/>
    </location>
</feature>
<dbReference type="InterPro" id="IPR035370">
    <property type="entry name" value="Nrap_D5"/>
</dbReference>